<dbReference type="InterPro" id="IPR035979">
    <property type="entry name" value="RBD_domain_sf"/>
</dbReference>
<evidence type="ECO:0000256" key="1">
    <source>
        <dbReference type="PROSITE-ProRule" id="PRU00047"/>
    </source>
</evidence>
<protein>
    <submittedName>
        <fullName evidence="5">Uncharacterized protein</fullName>
    </submittedName>
</protein>
<keyword evidence="1" id="KW-0862">Zinc</keyword>
<dbReference type="Gene3D" id="4.10.60.10">
    <property type="entry name" value="Zinc finger, CCHC-type"/>
    <property type="match status" value="1"/>
</dbReference>
<reference evidence="5" key="1">
    <citation type="submission" date="2021-01" db="EMBL/GenBank/DDBJ databases">
        <title>Metabolic potential, ecology and presence of endohyphal bacteria is reflected in genomic diversity of Mucoromycotina.</title>
        <authorList>
            <person name="Muszewska A."/>
            <person name="Okrasinska A."/>
            <person name="Steczkiewicz K."/>
            <person name="Drgas O."/>
            <person name="Orlowska M."/>
            <person name="Perlinska-Lenart U."/>
            <person name="Aleksandrzak-Piekarczyk T."/>
            <person name="Szatraj K."/>
            <person name="Zielenkiewicz U."/>
            <person name="Pilsyk S."/>
            <person name="Malc E."/>
            <person name="Mieczkowski P."/>
            <person name="Kruszewska J.S."/>
            <person name="Biernat P."/>
            <person name="Pawlowska J."/>
        </authorList>
    </citation>
    <scope>NUCLEOTIDE SEQUENCE</scope>
    <source>
        <strain evidence="5">WA0000018081</strain>
    </source>
</reference>
<dbReference type="Pfam" id="PF00076">
    <property type="entry name" value="RRM_1"/>
    <property type="match status" value="1"/>
</dbReference>
<dbReference type="InterPro" id="IPR036875">
    <property type="entry name" value="Znf_CCHC_sf"/>
</dbReference>
<gene>
    <name evidence="5" type="ORF">INT48_006529</name>
</gene>
<feature type="domain" description="RRM" evidence="3">
    <location>
        <begin position="2"/>
        <end position="77"/>
    </location>
</feature>
<organism evidence="5 6">
    <name type="scientific">Thamnidium elegans</name>
    <dbReference type="NCBI Taxonomy" id="101142"/>
    <lineage>
        <taxon>Eukaryota</taxon>
        <taxon>Fungi</taxon>
        <taxon>Fungi incertae sedis</taxon>
        <taxon>Mucoromycota</taxon>
        <taxon>Mucoromycotina</taxon>
        <taxon>Mucoromycetes</taxon>
        <taxon>Mucorales</taxon>
        <taxon>Mucorineae</taxon>
        <taxon>Mucoraceae</taxon>
        <taxon>Thamnidium</taxon>
    </lineage>
</organism>
<dbReference type="SUPFAM" id="SSF54928">
    <property type="entry name" value="RNA-binding domain, RBD"/>
    <property type="match status" value="1"/>
</dbReference>
<dbReference type="SMART" id="SM00343">
    <property type="entry name" value="ZnF_C2HC"/>
    <property type="match status" value="1"/>
</dbReference>
<dbReference type="SMART" id="SM00360">
    <property type="entry name" value="RRM"/>
    <property type="match status" value="1"/>
</dbReference>
<dbReference type="PROSITE" id="PS50102">
    <property type="entry name" value="RRM"/>
    <property type="match status" value="1"/>
</dbReference>
<dbReference type="Proteomes" id="UP000613177">
    <property type="component" value="Unassembled WGS sequence"/>
</dbReference>
<dbReference type="InterPro" id="IPR050907">
    <property type="entry name" value="SRSF"/>
</dbReference>
<keyword evidence="6" id="KW-1185">Reference proteome</keyword>
<dbReference type="PANTHER" id="PTHR23147">
    <property type="entry name" value="SERINE/ARGININE RICH SPLICING FACTOR"/>
    <property type="match status" value="1"/>
</dbReference>
<proteinExistence type="predicted"/>
<dbReference type="EMBL" id="JAEPRE010000038">
    <property type="protein sequence ID" value="KAG2235148.1"/>
    <property type="molecule type" value="Genomic_DNA"/>
</dbReference>
<comment type="caution">
    <text evidence="5">The sequence shown here is derived from an EMBL/GenBank/DDBJ whole genome shotgun (WGS) entry which is preliminary data.</text>
</comment>
<evidence type="ECO:0000256" key="2">
    <source>
        <dbReference type="PROSITE-ProRule" id="PRU00176"/>
    </source>
</evidence>
<dbReference type="GO" id="GO:0003723">
    <property type="term" value="F:RNA binding"/>
    <property type="evidence" value="ECO:0007669"/>
    <property type="project" value="UniProtKB-UniRule"/>
</dbReference>
<sequence length="98" mass="11374">MTSLFVGRLPKDDFDDRDLEDLFYGLGRITNCKVKQGTRFGFGFVQFDNTDDAYHAIRQTDGLSVDGTRIVVERARRRLSRECYNCGEFGHRAEDCRR</sequence>
<dbReference type="InterPro" id="IPR012677">
    <property type="entry name" value="Nucleotide-bd_a/b_plait_sf"/>
</dbReference>
<dbReference type="SUPFAM" id="SSF57756">
    <property type="entry name" value="Retrovirus zinc finger-like domains"/>
    <property type="match status" value="1"/>
</dbReference>
<dbReference type="AlphaFoldDB" id="A0A8H7W079"/>
<dbReference type="PROSITE" id="PS50158">
    <property type="entry name" value="ZF_CCHC"/>
    <property type="match status" value="1"/>
</dbReference>
<keyword evidence="2" id="KW-0694">RNA-binding</keyword>
<dbReference type="GO" id="GO:0008270">
    <property type="term" value="F:zinc ion binding"/>
    <property type="evidence" value="ECO:0007669"/>
    <property type="project" value="UniProtKB-KW"/>
</dbReference>
<keyword evidence="1" id="KW-0863">Zinc-finger</keyword>
<evidence type="ECO:0000313" key="6">
    <source>
        <dbReference type="Proteomes" id="UP000613177"/>
    </source>
</evidence>
<evidence type="ECO:0000313" key="5">
    <source>
        <dbReference type="EMBL" id="KAG2235148.1"/>
    </source>
</evidence>
<dbReference type="InterPro" id="IPR000504">
    <property type="entry name" value="RRM_dom"/>
</dbReference>
<evidence type="ECO:0000259" key="4">
    <source>
        <dbReference type="PROSITE" id="PS50158"/>
    </source>
</evidence>
<dbReference type="Gene3D" id="3.30.70.330">
    <property type="match status" value="1"/>
</dbReference>
<name>A0A8H7W079_9FUNG</name>
<dbReference type="InterPro" id="IPR001878">
    <property type="entry name" value="Znf_CCHC"/>
</dbReference>
<dbReference type="Pfam" id="PF00098">
    <property type="entry name" value="zf-CCHC"/>
    <property type="match status" value="1"/>
</dbReference>
<feature type="domain" description="CCHC-type" evidence="4">
    <location>
        <begin position="83"/>
        <end position="98"/>
    </location>
</feature>
<accession>A0A8H7W079</accession>
<evidence type="ECO:0000259" key="3">
    <source>
        <dbReference type="PROSITE" id="PS50102"/>
    </source>
</evidence>
<keyword evidence="1" id="KW-0479">Metal-binding</keyword>